<dbReference type="EMBL" id="JAPNKE010000002">
    <property type="protein sequence ID" value="MCY1005789.1"/>
    <property type="molecule type" value="Genomic_DNA"/>
</dbReference>
<accession>A0A9X3IWS0</accession>
<comment type="caution">
    <text evidence="2">The sequence shown here is derived from an EMBL/GenBank/DDBJ whole genome shotgun (WGS) entry which is preliminary data.</text>
</comment>
<gene>
    <name evidence="2" type="ORF">OV079_09470</name>
</gene>
<evidence type="ECO:0000313" key="3">
    <source>
        <dbReference type="Proteomes" id="UP001150924"/>
    </source>
</evidence>
<protein>
    <submittedName>
        <fullName evidence="2">Uncharacterized protein</fullName>
    </submittedName>
</protein>
<keyword evidence="3" id="KW-1185">Reference proteome</keyword>
<proteinExistence type="predicted"/>
<evidence type="ECO:0000313" key="2">
    <source>
        <dbReference type="EMBL" id="MCY1005789.1"/>
    </source>
</evidence>
<organism evidence="2 3">
    <name type="scientific">Nannocystis pusilla</name>
    <dbReference type="NCBI Taxonomy" id="889268"/>
    <lineage>
        <taxon>Bacteria</taxon>
        <taxon>Pseudomonadati</taxon>
        <taxon>Myxococcota</taxon>
        <taxon>Polyangia</taxon>
        <taxon>Nannocystales</taxon>
        <taxon>Nannocystaceae</taxon>
        <taxon>Nannocystis</taxon>
    </lineage>
</organism>
<dbReference type="PROSITE" id="PS51257">
    <property type="entry name" value="PROKAR_LIPOPROTEIN"/>
    <property type="match status" value="1"/>
</dbReference>
<dbReference type="RefSeq" id="WP_267767617.1">
    <property type="nucleotide sequence ID" value="NZ_JAPNKE010000002.1"/>
</dbReference>
<reference evidence="2" key="1">
    <citation type="submission" date="2022-11" db="EMBL/GenBank/DDBJ databases">
        <title>Minimal conservation of predation-associated metabolite biosynthetic gene clusters underscores biosynthetic potential of Myxococcota including descriptions for ten novel species: Archangium lansinium sp. nov., Myxococcus landrumus sp. nov., Nannocystis bai.</title>
        <authorList>
            <person name="Ahearne A."/>
            <person name="Stevens C."/>
            <person name="Phillips K."/>
        </authorList>
    </citation>
    <scope>NUCLEOTIDE SEQUENCE</scope>
    <source>
        <strain evidence="2">Na p29</strain>
    </source>
</reference>
<feature type="compositionally biased region" description="Low complexity" evidence="1">
    <location>
        <begin position="24"/>
        <end position="59"/>
    </location>
</feature>
<dbReference type="AlphaFoldDB" id="A0A9X3IWS0"/>
<evidence type="ECO:0000256" key="1">
    <source>
        <dbReference type="SAM" id="MobiDB-lite"/>
    </source>
</evidence>
<name>A0A9X3IWS0_9BACT</name>
<sequence>MPPSRRLLLVVLASALACGPGDDGSTASATENATTAGTDTGATGTSAPTSTSTSGPAPSGPECQEDADCGLVNNCCECDPKPVTAEVAACEGNCLQPTCDALSLWGAQAACRSGICEFADMTCSDGPVTCDQAMPQCPAGTVNTIQDDCWAGCMHPRYCEGLGCTPGSCGDGWTCVSHQSGASTCALLPAACAGEPTCACLQPYFAEFCPGSCGDVEGGVQCQDGG</sequence>
<feature type="region of interest" description="Disordered" evidence="1">
    <location>
        <begin position="20"/>
        <end position="59"/>
    </location>
</feature>
<dbReference type="Proteomes" id="UP001150924">
    <property type="component" value="Unassembled WGS sequence"/>
</dbReference>